<dbReference type="Gene3D" id="3.30.559.30">
    <property type="entry name" value="Nonribosomal peptide synthetase, condensation domain"/>
    <property type="match status" value="1"/>
</dbReference>
<evidence type="ECO:0000313" key="2">
    <source>
        <dbReference type="Proteomes" id="UP000234585"/>
    </source>
</evidence>
<dbReference type="SUPFAM" id="SSF52777">
    <property type="entry name" value="CoA-dependent acyltransferases"/>
    <property type="match status" value="1"/>
</dbReference>
<dbReference type="AlphaFoldDB" id="A0A2I2FGX3"/>
<gene>
    <name evidence="1" type="ORF">BDW47DRAFT_124208</name>
</gene>
<name>A0A2I2FGX3_ASPCN</name>
<dbReference type="Proteomes" id="UP000234585">
    <property type="component" value="Unassembled WGS sequence"/>
</dbReference>
<dbReference type="EMBL" id="KZ559127">
    <property type="protein sequence ID" value="PLB39885.1"/>
    <property type="molecule type" value="Genomic_DNA"/>
</dbReference>
<sequence>MEQGLSSGVGEDDIRFKELSTYEPTEYDIVVTVVTQKDAIDVNITYWSSVLTEKEVTALLETLRASVNDILATRVPRDHYYSIGDSLSASMKQNHTEVTAAS</sequence>
<keyword evidence="2" id="KW-1185">Reference proteome</keyword>
<dbReference type="RefSeq" id="XP_024673897.1">
    <property type="nucleotide sequence ID" value="XM_024816208.1"/>
</dbReference>
<evidence type="ECO:0000313" key="1">
    <source>
        <dbReference type="EMBL" id="PLB39885.1"/>
    </source>
</evidence>
<protein>
    <recommendedName>
        <fullName evidence="3">Condensation domain-containing protein</fullName>
    </recommendedName>
</protein>
<evidence type="ECO:0008006" key="3">
    <source>
        <dbReference type="Google" id="ProtNLM"/>
    </source>
</evidence>
<accession>A0A2I2FGX3</accession>
<reference evidence="1 2" key="1">
    <citation type="submission" date="2017-12" db="EMBL/GenBank/DDBJ databases">
        <authorList>
            <consortium name="DOE Joint Genome Institute"/>
            <person name="Haridas S."/>
            <person name="Kjaerbolling I."/>
            <person name="Vesth T.C."/>
            <person name="Frisvad J.C."/>
            <person name="Nybo J.L."/>
            <person name="Theobald S."/>
            <person name="Kuo A."/>
            <person name="Bowyer P."/>
            <person name="Matsuda Y."/>
            <person name="Mondo S."/>
            <person name="Lyhne E.K."/>
            <person name="Kogle M.E."/>
            <person name="Clum A."/>
            <person name="Lipzen A."/>
            <person name="Salamov A."/>
            <person name="Ngan C.Y."/>
            <person name="Daum C."/>
            <person name="Chiniquy J."/>
            <person name="Barry K."/>
            <person name="LaButti K."/>
            <person name="Simmons B.A."/>
            <person name="Magnuson J.K."/>
            <person name="Mortensen U.H."/>
            <person name="Larsen T.O."/>
            <person name="Grigoriev I.V."/>
            <person name="Baker S.E."/>
            <person name="Andersen M.R."/>
            <person name="Nordberg H.P."/>
            <person name="Cantor M.N."/>
            <person name="Hua S.X."/>
        </authorList>
    </citation>
    <scope>NUCLEOTIDE SEQUENCE [LARGE SCALE GENOMIC DNA]</scope>
    <source>
        <strain evidence="1 2">CBS 102.13</strain>
    </source>
</reference>
<organism evidence="1 2">
    <name type="scientific">Aspergillus candidus</name>
    <dbReference type="NCBI Taxonomy" id="41067"/>
    <lineage>
        <taxon>Eukaryota</taxon>
        <taxon>Fungi</taxon>
        <taxon>Dikarya</taxon>
        <taxon>Ascomycota</taxon>
        <taxon>Pezizomycotina</taxon>
        <taxon>Eurotiomycetes</taxon>
        <taxon>Eurotiomycetidae</taxon>
        <taxon>Eurotiales</taxon>
        <taxon>Aspergillaceae</taxon>
        <taxon>Aspergillus</taxon>
        <taxon>Aspergillus subgen. Circumdati</taxon>
    </lineage>
</organism>
<proteinExistence type="predicted"/>
<dbReference type="GeneID" id="36523368"/>